<feature type="region of interest" description="Disordered" evidence="6">
    <location>
        <begin position="231"/>
        <end position="251"/>
    </location>
</feature>
<keyword evidence="5" id="KW-0175">Coiled coil</keyword>
<protein>
    <submittedName>
        <fullName evidence="9">PHD finger protein 12</fullName>
    </submittedName>
</protein>
<dbReference type="GO" id="GO:0000122">
    <property type="term" value="P:negative regulation of transcription by RNA polymerase II"/>
    <property type="evidence" value="ECO:0007669"/>
    <property type="project" value="TreeGrafter"/>
</dbReference>
<accession>A0A4C1XA98</accession>
<evidence type="ECO:0000313" key="10">
    <source>
        <dbReference type="Proteomes" id="UP000299102"/>
    </source>
</evidence>
<feature type="domain" description="PHD-type" evidence="8">
    <location>
        <begin position="34"/>
        <end position="84"/>
    </location>
</feature>
<feature type="domain" description="FHA" evidence="7">
    <location>
        <begin position="436"/>
        <end position="490"/>
    </location>
</feature>
<dbReference type="SUPFAM" id="SSF57903">
    <property type="entry name" value="FYVE/PHD zinc finger"/>
    <property type="match status" value="1"/>
</dbReference>
<dbReference type="GO" id="GO:0003714">
    <property type="term" value="F:transcription corepressor activity"/>
    <property type="evidence" value="ECO:0007669"/>
    <property type="project" value="InterPro"/>
</dbReference>
<comment type="caution">
    <text evidence="9">The sequence shown here is derived from an EMBL/GenBank/DDBJ whole genome shotgun (WGS) entry which is preliminary data.</text>
</comment>
<evidence type="ECO:0000256" key="4">
    <source>
        <dbReference type="PROSITE-ProRule" id="PRU00146"/>
    </source>
</evidence>
<dbReference type="GO" id="GO:0008270">
    <property type="term" value="F:zinc ion binding"/>
    <property type="evidence" value="ECO:0007669"/>
    <property type="project" value="UniProtKB-KW"/>
</dbReference>
<keyword evidence="2 4" id="KW-0863">Zinc-finger</keyword>
<keyword evidence="1" id="KW-0479">Metal-binding</keyword>
<dbReference type="SMART" id="SM00249">
    <property type="entry name" value="PHD"/>
    <property type="match status" value="1"/>
</dbReference>
<sequence>MSDTAYVSSGKNNNGSGGPSVITVDSWGCVPIPAKSCFVCQGTCKMAPLLQCDYCPLLFHQDCLDPPLTALPTGRWMCPNHPEQYIDWKLVNSISATERIALWNRFSGPVDQDAIKIDFIRRARRSKPCFRIKVPSVCRGRVVVPTAVRAQYARPAPLLPSRREYVRCYNALKHLKNQGLYDETDTPDGKKHIICLNLSCPKYTEGGICPHEGSRLEGVSEDDAASDLKAIAAHNSPSITTDSDNSDSDMDIDPTIAPIKRNKKILQEEEKSSKRKVEKEQRLELRADEAEAAELLAIVEKQLQKLDERLVKLLAWQRLQQLLTGERCAGPWRRAPLSAKAEALLDRSIDRGRLARYGFRHVALPSQLLSRADHERIARAVWGAPPDEPDDELPSSPGHSLSDTTVKATLCPVERPASGGLGDGLGRAVPMRLSRLSVGSGAACDVPLARYARCRHTSPLHALIFYDEVSRHFELINYSEWGSRVNNALYTCDVQRASPAPAPDDGGEERARAVRQLASRRQRPPIRLNGDLTVDKSEVTQCRCPPGVADASGAWEGSALLTHGALLQFGCIMFVFSVTDELQLQDEDSS</sequence>
<dbReference type="InterPro" id="IPR001965">
    <property type="entry name" value="Znf_PHD"/>
</dbReference>
<dbReference type="PROSITE" id="PS50006">
    <property type="entry name" value="FHA_DOMAIN"/>
    <property type="match status" value="1"/>
</dbReference>
<organism evidence="9 10">
    <name type="scientific">Eumeta variegata</name>
    <name type="common">Bagworm moth</name>
    <name type="synonym">Eumeta japonica</name>
    <dbReference type="NCBI Taxonomy" id="151549"/>
    <lineage>
        <taxon>Eukaryota</taxon>
        <taxon>Metazoa</taxon>
        <taxon>Ecdysozoa</taxon>
        <taxon>Arthropoda</taxon>
        <taxon>Hexapoda</taxon>
        <taxon>Insecta</taxon>
        <taxon>Pterygota</taxon>
        <taxon>Neoptera</taxon>
        <taxon>Endopterygota</taxon>
        <taxon>Lepidoptera</taxon>
        <taxon>Glossata</taxon>
        <taxon>Ditrysia</taxon>
        <taxon>Tineoidea</taxon>
        <taxon>Psychidae</taxon>
        <taxon>Oiketicinae</taxon>
        <taxon>Eumeta</taxon>
    </lineage>
</organism>
<dbReference type="STRING" id="151549.A0A4C1XA98"/>
<dbReference type="AlphaFoldDB" id="A0A4C1XA98"/>
<reference evidence="9 10" key="1">
    <citation type="journal article" date="2019" name="Commun. Biol.">
        <title>The bagworm genome reveals a unique fibroin gene that provides high tensile strength.</title>
        <authorList>
            <person name="Kono N."/>
            <person name="Nakamura H."/>
            <person name="Ohtoshi R."/>
            <person name="Tomita M."/>
            <person name="Numata K."/>
            <person name="Arakawa K."/>
        </authorList>
    </citation>
    <scope>NUCLEOTIDE SEQUENCE [LARGE SCALE GENOMIC DNA]</scope>
</reference>
<dbReference type="InterPro" id="IPR019787">
    <property type="entry name" value="Znf_PHD-finger"/>
</dbReference>
<evidence type="ECO:0000259" key="7">
    <source>
        <dbReference type="PROSITE" id="PS50006"/>
    </source>
</evidence>
<dbReference type="Gene3D" id="2.30.30.1150">
    <property type="match status" value="1"/>
</dbReference>
<evidence type="ECO:0000313" key="9">
    <source>
        <dbReference type="EMBL" id="GBP60093.1"/>
    </source>
</evidence>
<dbReference type="FunFam" id="3.30.40.10:FF:000154">
    <property type="entry name" value="PHD finger protein 12"/>
    <property type="match status" value="1"/>
</dbReference>
<dbReference type="InterPro" id="IPR011011">
    <property type="entry name" value="Znf_FYVE_PHD"/>
</dbReference>
<evidence type="ECO:0000256" key="1">
    <source>
        <dbReference type="ARBA" id="ARBA00022723"/>
    </source>
</evidence>
<feature type="coiled-coil region" evidence="5">
    <location>
        <begin position="263"/>
        <end position="309"/>
    </location>
</feature>
<dbReference type="PANTHER" id="PTHR46309">
    <property type="entry name" value="PHD FINGER PROTEIN 12"/>
    <property type="match status" value="1"/>
</dbReference>
<dbReference type="PROSITE" id="PS50016">
    <property type="entry name" value="ZF_PHD_2"/>
    <property type="match status" value="1"/>
</dbReference>
<dbReference type="InterPro" id="IPR042163">
    <property type="entry name" value="PHF12"/>
</dbReference>
<evidence type="ECO:0000256" key="2">
    <source>
        <dbReference type="ARBA" id="ARBA00022771"/>
    </source>
</evidence>
<evidence type="ECO:0000256" key="3">
    <source>
        <dbReference type="ARBA" id="ARBA00022833"/>
    </source>
</evidence>
<dbReference type="Proteomes" id="UP000299102">
    <property type="component" value="Unassembled WGS sequence"/>
</dbReference>
<dbReference type="PANTHER" id="PTHR46309:SF1">
    <property type="entry name" value="PHD FINGER PROTEIN 12"/>
    <property type="match status" value="1"/>
</dbReference>
<dbReference type="CDD" id="cd15534">
    <property type="entry name" value="PHD2_PHF12_Rco1"/>
    <property type="match status" value="1"/>
</dbReference>
<evidence type="ECO:0000259" key="8">
    <source>
        <dbReference type="PROSITE" id="PS50016"/>
    </source>
</evidence>
<gene>
    <name evidence="9" type="primary">PHF12</name>
    <name evidence="9" type="ORF">EVAR_31354_1</name>
</gene>
<name>A0A4C1XA98_EUMVA</name>
<evidence type="ECO:0000256" key="6">
    <source>
        <dbReference type="SAM" id="MobiDB-lite"/>
    </source>
</evidence>
<dbReference type="OrthoDB" id="1919692at2759"/>
<dbReference type="CDD" id="cd22249">
    <property type="entry name" value="UDM1_RNF168_RNF169-like"/>
    <property type="match status" value="1"/>
</dbReference>
<dbReference type="GO" id="GO:0070822">
    <property type="term" value="C:Sin3-type complex"/>
    <property type="evidence" value="ECO:0007669"/>
    <property type="project" value="TreeGrafter"/>
</dbReference>
<feature type="region of interest" description="Disordered" evidence="6">
    <location>
        <begin position="382"/>
        <end position="401"/>
    </location>
</feature>
<dbReference type="EMBL" id="BGZK01000779">
    <property type="protein sequence ID" value="GBP60093.1"/>
    <property type="molecule type" value="Genomic_DNA"/>
</dbReference>
<dbReference type="Pfam" id="PF00628">
    <property type="entry name" value="PHD"/>
    <property type="match status" value="1"/>
</dbReference>
<dbReference type="InterPro" id="IPR000253">
    <property type="entry name" value="FHA_dom"/>
</dbReference>
<keyword evidence="10" id="KW-1185">Reference proteome</keyword>
<keyword evidence="3" id="KW-0862">Zinc</keyword>
<proteinExistence type="predicted"/>
<evidence type="ECO:0000256" key="5">
    <source>
        <dbReference type="SAM" id="Coils"/>
    </source>
</evidence>